<feature type="transmembrane region" description="Helical" evidence="2">
    <location>
        <begin position="468"/>
        <end position="490"/>
    </location>
</feature>
<feature type="transmembrane region" description="Helical" evidence="2">
    <location>
        <begin position="169"/>
        <end position="187"/>
    </location>
</feature>
<dbReference type="Pfam" id="PF01970">
    <property type="entry name" value="TctA"/>
    <property type="match status" value="1"/>
</dbReference>
<dbReference type="PANTHER" id="PTHR35342">
    <property type="entry name" value="TRICARBOXYLIC TRANSPORT PROTEIN"/>
    <property type="match status" value="1"/>
</dbReference>
<dbReference type="AlphaFoldDB" id="A0A285EAH0"/>
<dbReference type="EMBL" id="OBDO01000003">
    <property type="protein sequence ID" value="SNX95970.1"/>
    <property type="molecule type" value="Genomic_DNA"/>
</dbReference>
<dbReference type="OrthoDB" id="9781349at2"/>
<evidence type="ECO:0000256" key="1">
    <source>
        <dbReference type="SAM" id="MobiDB-lite"/>
    </source>
</evidence>
<feature type="region of interest" description="Disordered" evidence="1">
    <location>
        <begin position="499"/>
        <end position="522"/>
    </location>
</feature>
<proteinExistence type="predicted"/>
<reference evidence="4 5" key="1">
    <citation type="submission" date="2017-09" db="EMBL/GenBank/DDBJ databases">
        <authorList>
            <person name="Ehlers B."/>
            <person name="Leendertz F.H."/>
        </authorList>
    </citation>
    <scope>NUCLEOTIDE SEQUENCE [LARGE SCALE GENOMIC DNA]</scope>
    <source>
        <strain evidence="4 5">DSM 46844</strain>
    </source>
</reference>
<evidence type="ECO:0000259" key="3">
    <source>
        <dbReference type="Pfam" id="PF01970"/>
    </source>
</evidence>
<feature type="transmembrane region" description="Helical" evidence="2">
    <location>
        <begin position="20"/>
        <end position="40"/>
    </location>
</feature>
<dbReference type="InterPro" id="IPR002823">
    <property type="entry name" value="DUF112_TM"/>
</dbReference>
<organism evidence="4 5">
    <name type="scientific">Geodermatophilus sabuli</name>
    <dbReference type="NCBI Taxonomy" id="1564158"/>
    <lineage>
        <taxon>Bacteria</taxon>
        <taxon>Bacillati</taxon>
        <taxon>Actinomycetota</taxon>
        <taxon>Actinomycetes</taxon>
        <taxon>Geodermatophilales</taxon>
        <taxon>Geodermatophilaceae</taxon>
        <taxon>Geodermatophilus</taxon>
    </lineage>
</organism>
<evidence type="ECO:0000313" key="4">
    <source>
        <dbReference type="EMBL" id="SNX95970.1"/>
    </source>
</evidence>
<feature type="domain" description="DUF112" evidence="3">
    <location>
        <begin position="20"/>
        <end position="438"/>
    </location>
</feature>
<dbReference type="RefSeq" id="WP_097206002.1">
    <property type="nucleotide sequence ID" value="NZ_JACHXB010000004.1"/>
</dbReference>
<feature type="transmembrane region" description="Helical" evidence="2">
    <location>
        <begin position="314"/>
        <end position="336"/>
    </location>
</feature>
<feature type="transmembrane region" description="Helical" evidence="2">
    <location>
        <begin position="389"/>
        <end position="407"/>
    </location>
</feature>
<dbReference type="PANTHER" id="PTHR35342:SF5">
    <property type="entry name" value="TRICARBOXYLIC TRANSPORT PROTEIN"/>
    <property type="match status" value="1"/>
</dbReference>
<feature type="compositionally biased region" description="Basic and acidic residues" evidence="1">
    <location>
        <begin position="504"/>
        <end position="522"/>
    </location>
</feature>
<feature type="transmembrane region" description="Helical" evidence="2">
    <location>
        <begin position="207"/>
        <end position="224"/>
    </location>
</feature>
<evidence type="ECO:0000256" key="2">
    <source>
        <dbReference type="SAM" id="Phobius"/>
    </source>
</evidence>
<keyword evidence="5" id="KW-1185">Reference proteome</keyword>
<dbReference type="PRINTS" id="PR00173">
    <property type="entry name" value="EDTRNSPORT"/>
</dbReference>
<feature type="transmembrane region" description="Helical" evidence="2">
    <location>
        <begin position="138"/>
        <end position="162"/>
    </location>
</feature>
<feature type="transmembrane region" description="Helical" evidence="2">
    <location>
        <begin position="107"/>
        <end position="132"/>
    </location>
</feature>
<gene>
    <name evidence="4" type="ORF">SAMN06893097_103139</name>
</gene>
<name>A0A285EAH0_9ACTN</name>
<keyword evidence="2" id="KW-1133">Transmembrane helix</keyword>
<protein>
    <submittedName>
        <fullName evidence="4">Putative tricarboxylic transport membrane protein</fullName>
    </submittedName>
</protein>
<dbReference type="Proteomes" id="UP000219514">
    <property type="component" value="Unassembled WGS sequence"/>
</dbReference>
<feature type="transmembrane region" description="Helical" evidence="2">
    <location>
        <begin position="60"/>
        <end position="82"/>
    </location>
</feature>
<sequence length="522" mass="53926">MDALTDLAAGFADALTPINLLFAFIGVLLGTAVGVLPGIGPAMTVALLLPVTYVLEPTSAFIMFAGIYYGGMYGGSTTSILLNTPGEASSIMTALEGNKMAKAGRGAAALATAAIGSFVAGTIGTLLLALVAPTVVDLAIGITAADYFALAVFAFVAVATVLGASPLRGLASLGLGLYLGLVGTDVLTGQERFTVGVPQLSDGIDVVVVAVALFAVGEALYVASRLRHGPVQVMDASGPYMTRSDLRRSWAPWLRGTALGFPFGALPAGGAEIPTFLSYASERRLTKHPEEFGKGAIEGVAGPEAANNAAAAGVLVPLLTLGLPTSATAAILLAAFQGYGIQPGPTLLTTESTLVWTLIAALFIGNTMLLVLNLPLAGVWVKLLRIPRPYLYAGILLFASLGCYAVNADPLDLVLLLLLGGLGFVMRRYGWPVAPAIIGLILGPIAETNLRRALAISGGDLSVLVDTWFSRIVLLLSFLALVVPIVLRVVRGRRSTPEELQETGELRHHETAAANREGGEGS</sequence>
<evidence type="ECO:0000313" key="5">
    <source>
        <dbReference type="Proteomes" id="UP000219514"/>
    </source>
</evidence>
<accession>A0A285EAH0</accession>
<keyword evidence="2" id="KW-0472">Membrane</keyword>
<keyword evidence="2" id="KW-0812">Transmembrane</keyword>
<feature type="transmembrane region" description="Helical" evidence="2">
    <location>
        <begin position="356"/>
        <end position="377"/>
    </location>
</feature>